<accession>T0R7S3</accession>
<evidence type="ECO:0000313" key="1">
    <source>
        <dbReference type="EMBL" id="EQC25542.1"/>
    </source>
</evidence>
<dbReference type="AlphaFoldDB" id="T0R7S3"/>
<keyword evidence="2" id="KW-1185">Reference proteome</keyword>
<dbReference type="EMBL" id="JH767268">
    <property type="protein sequence ID" value="EQC25542.1"/>
    <property type="molecule type" value="Genomic_DNA"/>
</dbReference>
<proteinExistence type="predicted"/>
<dbReference type="RefSeq" id="XP_008621037.1">
    <property type="nucleotide sequence ID" value="XM_008622815.1"/>
</dbReference>
<evidence type="ECO:0000313" key="2">
    <source>
        <dbReference type="Proteomes" id="UP000030762"/>
    </source>
</evidence>
<sequence length="62" mass="7031">MAPPLRRLLGITNVPLSEIVAHWRGRLRSHVLRLKQDAPANVATARFFAPPESRQFEVDDNV</sequence>
<organism evidence="1 2">
    <name type="scientific">Saprolegnia diclina (strain VS20)</name>
    <dbReference type="NCBI Taxonomy" id="1156394"/>
    <lineage>
        <taxon>Eukaryota</taxon>
        <taxon>Sar</taxon>
        <taxon>Stramenopiles</taxon>
        <taxon>Oomycota</taxon>
        <taxon>Saprolegniomycetes</taxon>
        <taxon>Saprolegniales</taxon>
        <taxon>Saprolegniaceae</taxon>
        <taxon>Saprolegnia</taxon>
    </lineage>
</organism>
<dbReference type="Proteomes" id="UP000030762">
    <property type="component" value="Unassembled WGS sequence"/>
</dbReference>
<gene>
    <name evidence="1" type="ORF">SDRG_16599</name>
</gene>
<name>T0R7S3_SAPDV</name>
<protein>
    <submittedName>
        <fullName evidence="1">Uncharacterized protein</fullName>
    </submittedName>
</protein>
<reference evidence="1 2" key="1">
    <citation type="submission" date="2012-04" db="EMBL/GenBank/DDBJ databases">
        <title>The Genome Sequence of Saprolegnia declina VS20.</title>
        <authorList>
            <consortium name="The Broad Institute Genome Sequencing Platform"/>
            <person name="Russ C."/>
            <person name="Nusbaum C."/>
            <person name="Tyler B."/>
            <person name="van West P."/>
            <person name="Dieguez-Uribeondo J."/>
            <person name="de Bruijn I."/>
            <person name="Tripathy S."/>
            <person name="Jiang R."/>
            <person name="Young S.K."/>
            <person name="Zeng Q."/>
            <person name="Gargeya S."/>
            <person name="Fitzgerald M."/>
            <person name="Haas B."/>
            <person name="Abouelleil A."/>
            <person name="Alvarado L."/>
            <person name="Arachchi H.M."/>
            <person name="Berlin A."/>
            <person name="Chapman S.B."/>
            <person name="Goldberg J."/>
            <person name="Griggs A."/>
            <person name="Gujja S."/>
            <person name="Hansen M."/>
            <person name="Howarth C."/>
            <person name="Imamovic A."/>
            <person name="Larimer J."/>
            <person name="McCowen C."/>
            <person name="Montmayeur A."/>
            <person name="Murphy C."/>
            <person name="Neiman D."/>
            <person name="Pearson M."/>
            <person name="Priest M."/>
            <person name="Roberts A."/>
            <person name="Saif S."/>
            <person name="Shea T."/>
            <person name="Sisk P."/>
            <person name="Sykes S."/>
            <person name="Wortman J."/>
            <person name="Nusbaum C."/>
            <person name="Birren B."/>
        </authorList>
    </citation>
    <scope>NUCLEOTIDE SEQUENCE [LARGE SCALE GENOMIC DNA]</scope>
    <source>
        <strain evidence="1 2">VS20</strain>
    </source>
</reference>
<dbReference type="VEuPathDB" id="FungiDB:SDRG_16599"/>
<dbReference type="InParanoid" id="T0R7S3"/>
<dbReference type="GeneID" id="19957326"/>